<organism evidence="4 5">
    <name type="scientific">Carnegiea gigantea</name>
    <dbReference type="NCBI Taxonomy" id="171969"/>
    <lineage>
        <taxon>Eukaryota</taxon>
        <taxon>Viridiplantae</taxon>
        <taxon>Streptophyta</taxon>
        <taxon>Embryophyta</taxon>
        <taxon>Tracheophyta</taxon>
        <taxon>Spermatophyta</taxon>
        <taxon>Magnoliopsida</taxon>
        <taxon>eudicotyledons</taxon>
        <taxon>Gunneridae</taxon>
        <taxon>Pentapetalae</taxon>
        <taxon>Caryophyllales</taxon>
        <taxon>Cactineae</taxon>
        <taxon>Cactaceae</taxon>
        <taxon>Cactoideae</taxon>
        <taxon>Echinocereeae</taxon>
        <taxon>Carnegiea</taxon>
    </lineage>
</organism>
<comment type="caution">
    <text evidence="4">The sequence shown here is derived from an EMBL/GenBank/DDBJ whole genome shotgun (WGS) entry which is preliminary data.</text>
</comment>
<dbReference type="AlphaFoldDB" id="A0A9Q1KDC2"/>
<comment type="similarity">
    <text evidence="1">Belongs to the ClpA/ClpB family.</text>
</comment>
<name>A0A9Q1KDC2_9CARY</name>
<evidence type="ECO:0000256" key="2">
    <source>
        <dbReference type="ARBA" id="ARBA00022737"/>
    </source>
</evidence>
<dbReference type="SUPFAM" id="SSF52540">
    <property type="entry name" value="P-loop containing nucleoside triphosphate hydrolases"/>
    <property type="match status" value="1"/>
</dbReference>
<dbReference type="Proteomes" id="UP001153076">
    <property type="component" value="Unassembled WGS sequence"/>
</dbReference>
<keyword evidence="2" id="KW-0677">Repeat</keyword>
<dbReference type="InterPro" id="IPR058680">
    <property type="entry name" value="NBD_SMAX1-like"/>
</dbReference>
<keyword evidence="5" id="KW-1185">Reference proteome</keyword>
<dbReference type="Gene3D" id="1.10.1780.10">
    <property type="entry name" value="Clp, N-terminal domain"/>
    <property type="match status" value="1"/>
</dbReference>
<dbReference type="Pfam" id="PF23569">
    <property type="entry name" value="NBD_SMAX1"/>
    <property type="match status" value="1"/>
</dbReference>
<dbReference type="InterPro" id="IPR027417">
    <property type="entry name" value="P-loop_NTPase"/>
</dbReference>
<evidence type="ECO:0000256" key="1">
    <source>
        <dbReference type="ARBA" id="ARBA00008675"/>
    </source>
</evidence>
<reference evidence="4" key="1">
    <citation type="submission" date="2022-04" db="EMBL/GenBank/DDBJ databases">
        <title>Carnegiea gigantea Genome sequencing and assembly v2.</title>
        <authorList>
            <person name="Copetti D."/>
            <person name="Sanderson M.J."/>
            <person name="Burquez A."/>
            <person name="Wojciechowski M.F."/>
        </authorList>
    </citation>
    <scope>NUCLEOTIDE SEQUENCE</scope>
    <source>
        <strain evidence="4">SGP5-SGP5p</strain>
        <tissue evidence="4">Aerial part</tissue>
    </source>
</reference>
<evidence type="ECO:0000259" key="3">
    <source>
        <dbReference type="Pfam" id="PF23569"/>
    </source>
</evidence>
<dbReference type="InterPro" id="IPR036628">
    <property type="entry name" value="Clp_N_dom_sf"/>
</dbReference>
<dbReference type="OrthoDB" id="750498at2759"/>
<feature type="domain" description="SMAX1-like nucleotide binding" evidence="3">
    <location>
        <begin position="104"/>
        <end position="297"/>
    </location>
</feature>
<proteinExistence type="inferred from homology"/>
<dbReference type="PANTHER" id="PTHR43572:SF31">
    <property type="entry name" value="PROTEIN SMAX1-LIKE 3"/>
    <property type="match status" value="1"/>
</dbReference>
<dbReference type="Gene3D" id="3.40.50.300">
    <property type="entry name" value="P-loop containing nucleotide triphosphate hydrolases"/>
    <property type="match status" value="1"/>
</dbReference>
<protein>
    <recommendedName>
        <fullName evidence="3">SMAX1-like nucleotide binding domain-containing protein</fullName>
    </recommendedName>
</protein>
<evidence type="ECO:0000313" key="4">
    <source>
        <dbReference type="EMBL" id="KAJ8440748.1"/>
    </source>
</evidence>
<gene>
    <name evidence="4" type="ORF">Cgig2_005479</name>
</gene>
<dbReference type="InterPro" id="IPR051650">
    <property type="entry name" value="SL_signaling_regulator"/>
</dbReference>
<dbReference type="SUPFAM" id="SSF81923">
    <property type="entry name" value="Double Clp-N motif"/>
    <property type="match status" value="1"/>
</dbReference>
<dbReference type="EMBL" id="JAKOGI010000185">
    <property type="protein sequence ID" value="KAJ8440748.1"/>
    <property type="molecule type" value="Genomic_DNA"/>
</dbReference>
<accession>A0A9Q1KDC2</accession>
<dbReference type="PANTHER" id="PTHR43572">
    <property type="entry name" value="CHAPERONE PROTEIN CLPD, CHLOROPLASTIC"/>
    <property type="match status" value="1"/>
</dbReference>
<sequence>MRSPGGCSSFHQSLTAEAATIVKQAINLARRRGHAQVTPIHVATVMLASPAGLLRSACLKSNSYPHQCKALELCFNPNYQTLQVANVGNPSELGFSKPLREAARSEDVSSVIDAWVKRKGRSSLVLVGECLGSCEGVVRAVKETVERGDHNVPMELRFVQFLNCPLLAMKNLSREEIDMRLGEIRCLLKGCAGRAGVVLYLGDLKWVADYWAYYNTNSEQQKRHNYYSYCPVEHLIMGLRRLVFGNVENGRIWLMGVSTFNSFIKCKAGNPSLETLLDLHALTIPSATLDLSLNLDSSKSSASTNTNSSLPVWLQKCKEESSELSTHHQNESVQMKELCVKWDLICSSKSDKTSNFPDRTINFVSCSPSSSPSISSHDDNCKPIISAWPTTVFEPKWASKEHQFLIPNNQTYLFLNTPKPEIISNPNSMPNSASSSETTEPTIIVDRFKENNPENLEALCCALESKVPWHRDIIPEIAMTILGCRSGECNQGSRVKQETWLSFLGPDDDGKHRIARELARLVFGTQSSSFKSVGLSSLSSSTRADSTEDCNLKNNKRARDESSHRYVERLAHAVRENPHRVFYVEDVDQVDLGSQKGIKSAMETGKFTLCSGEIVSLEDAIVIFSCDSFSSASRACSPPIKQKVEHANNDHQDELRNKFDDVDEASSSLPLDLNITVDDDHRVGNIHIHEAVDKQVFFSIQVL</sequence>
<evidence type="ECO:0000313" key="5">
    <source>
        <dbReference type="Proteomes" id="UP001153076"/>
    </source>
</evidence>